<dbReference type="Proteomes" id="UP001165190">
    <property type="component" value="Unassembled WGS sequence"/>
</dbReference>
<dbReference type="EMBL" id="BSYR01000069">
    <property type="protein sequence ID" value="GMJ14376.1"/>
    <property type="molecule type" value="Genomic_DNA"/>
</dbReference>
<evidence type="ECO:0000256" key="2">
    <source>
        <dbReference type="RuleBase" id="RU004328"/>
    </source>
</evidence>
<name>A0A9W7JF74_HIBTR</name>
<dbReference type="Gene3D" id="3.90.730.10">
    <property type="entry name" value="Ribonuclease T2-like"/>
    <property type="match status" value="1"/>
</dbReference>
<keyword evidence="5" id="KW-1185">Reference proteome</keyword>
<dbReference type="OrthoDB" id="991564at2759"/>
<dbReference type="PANTHER" id="PTHR11240">
    <property type="entry name" value="RIBONUCLEASE T2"/>
    <property type="match status" value="1"/>
</dbReference>
<dbReference type="InterPro" id="IPR036430">
    <property type="entry name" value="RNase_T2-like_sf"/>
</dbReference>
<evidence type="ECO:0000256" key="3">
    <source>
        <dbReference type="SAM" id="SignalP"/>
    </source>
</evidence>
<evidence type="ECO:0000313" key="5">
    <source>
        <dbReference type="Proteomes" id="UP001165190"/>
    </source>
</evidence>
<protein>
    <submittedName>
        <fullName evidence="4">Uncharacterized protein</fullName>
    </submittedName>
</protein>
<dbReference type="AlphaFoldDB" id="A0A9W7JF74"/>
<dbReference type="PANTHER" id="PTHR11240:SF46">
    <property type="entry name" value="INTRACELLULAR RIBONUCLEASE LX-LIKE"/>
    <property type="match status" value="1"/>
</dbReference>
<dbReference type="Pfam" id="PF00445">
    <property type="entry name" value="Ribonuclease_T2"/>
    <property type="match status" value="1"/>
</dbReference>
<keyword evidence="3" id="KW-0732">Signal</keyword>
<dbReference type="SUPFAM" id="SSF55895">
    <property type="entry name" value="Ribonuclease Rh-like"/>
    <property type="match status" value="1"/>
</dbReference>
<dbReference type="GO" id="GO:0033897">
    <property type="term" value="F:ribonuclease T2 activity"/>
    <property type="evidence" value="ECO:0007669"/>
    <property type="project" value="InterPro"/>
</dbReference>
<feature type="signal peptide" evidence="3">
    <location>
        <begin position="1"/>
        <end position="22"/>
    </location>
</feature>
<organism evidence="4 5">
    <name type="scientific">Hibiscus trionum</name>
    <name type="common">Flower of an hour</name>
    <dbReference type="NCBI Taxonomy" id="183268"/>
    <lineage>
        <taxon>Eukaryota</taxon>
        <taxon>Viridiplantae</taxon>
        <taxon>Streptophyta</taxon>
        <taxon>Embryophyta</taxon>
        <taxon>Tracheophyta</taxon>
        <taxon>Spermatophyta</taxon>
        <taxon>Magnoliopsida</taxon>
        <taxon>eudicotyledons</taxon>
        <taxon>Gunneridae</taxon>
        <taxon>Pentapetalae</taxon>
        <taxon>rosids</taxon>
        <taxon>malvids</taxon>
        <taxon>Malvales</taxon>
        <taxon>Malvaceae</taxon>
        <taxon>Malvoideae</taxon>
        <taxon>Hibiscus</taxon>
    </lineage>
</organism>
<dbReference type="InterPro" id="IPR001568">
    <property type="entry name" value="RNase_T2-like"/>
</dbReference>
<gene>
    <name evidence="4" type="ORF">HRI_005106800</name>
</gene>
<dbReference type="GO" id="GO:0006401">
    <property type="term" value="P:RNA catabolic process"/>
    <property type="evidence" value="ECO:0007669"/>
    <property type="project" value="TreeGrafter"/>
</dbReference>
<sequence>MVMKQFLLAFAAAVLWSSVVSAQTPDFAYYNLSLIWPATFCFSAPRNCISPIPKIFTINNGLWPTLQNGTQVPPYDPAESNCNYSPVAPADIVNAVAPIKTRLQTKWPNLLNGGSNELFWQVEWGGQGMCSDYPQDPLTYFTINLNLAENSKYDPLKALGVQPSSTTAYPISILLANVKRNVGFYPQISCIIQGSNKLYLREVRFCFRRAKPPTQLQDCPTTMDYVCSSVPAAQQSVIFPPPPATISGHDVSWELLASA</sequence>
<dbReference type="GO" id="GO:0003723">
    <property type="term" value="F:RNA binding"/>
    <property type="evidence" value="ECO:0007669"/>
    <property type="project" value="InterPro"/>
</dbReference>
<feature type="chain" id="PRO_5040935966" evidence="3">
    <location>
        <begin position="23"/>
        <end position="259"/>
    </location>
</feature>
<accession>A0A9W7JF74</accession>
<proteinExistence type="inferred from homology"/>
<evidence type="ECO:0000256" key="1">
    <source>
        <dbReference type="ARBA" id="ARBA00007469"/>
    </source>
</evidence>
<comment type="similarity">
    <text evidence="1 2">Belongs to the RNase T2 family.</text>
</comment>
<reference evidence="4" key="1">
    <citation type="submission" date="2023-05" db="EMBL/GenBank/DDBJ databases">
        <title>Genome and transcriptome analyses reveal genes involved in the formation of fine ridges on petal epidermal cells in Hibiscus trionum.</title>
        <authorList>
            <person name="Koshimizu S."/>
            <person name="Masuda S."/>
            <person name="Ishii T."/>
            <person name="Shirasu K."/>
            <person name="Hoshino A."/>
            <person name="Arita M."/>
        </authorList>
    </citation>
    <scope>NUCLEOTIDE SEQUENCE</scope>
    <source>
        <strain evidence="4">Hamamatsu line</strain>
    </source>
</reference>
<comment type="caution">
    <text evidence="4">The sequence shown here is derived from an EMBL/GenBank/DDBJ whole genome shotgun (WGS) entry which is preliminary data.</text>
</comment>
<evidence type="ECO:0000313" key="4">
    <source>
        <dbReference type="EMBL" id="GMJ14376.1"/>
    </source>
</evidence>
<dbReference type="GO" id="GO:0005576">
    <property type="term" value="C:extracellular region"/>
    <property type="evidence" value="ECO:0007669"/>
    <property type="project" value="TreeGrafter"/>
</dbReference>